<dbReference type="EMBL" id="CM027689">
    <property type="protein sequence ID" value="KAG0513711.1"/>
    <property type="molecule type" value="Genomic_DNA"/>
</dbReference>
<organism evidence="1 2">
    <name type="scientific">Sorghum bicolor</name>
    <name type="common">Sorghum</name>
    <name type="synonym">Sorghum vulgare</name>
    <dbReference type="NCBI Taxonomy" id="4558"/>
    <lineage>
        <taxon>Eukaryota</taxon>
        <taxon>Viridiplantae</taxon>
        <taxon>Streptophyta</taxon>
        <taxon>Embryophyta</taxon>
        <taxon>Tracheophyta</taxon>
        <taxon>Spermatophyta</taxon>
        <taxon>Magnoliopsida</taxon>
        <taxon>Liliopsida</taxon>
        <taxon>Poales</taxon>
        <taxon>Poaceae</taxon>
        <taxon>PACMAD clade</taxon>
        <taxon>Panicoideae</taxon>
        <taxon>Andropogonodae</taxon>
        <taxon>Andropogoneae</taxon>
        <taxon>Sorghinae</taxon>
        <taxon>Sorghum</taxon>
    </lineage>
</organism>
<evidence type="ECO:0000313" key="2">
    <source>
        <dbReference type="Proteomes" id="UP000807115"/>
    </source>
</evidence>
<reference evidence="1" key="2">
    <citation type="submission" date="2020-10" db="EMBL/GenBank/DDBJ databases">
        <authorList>
            <person name="Cooper E.A."/>
            <person name="Brenton Z.W."/>
            <person name="Flinn B.S."/>
            <person name="Jenkins J."/>
            <person name="Shu S."/>
            <person name="Flowers D."/>
            <person name="Luo F."/>
            <person name="Wang Y."/>
            <person name="Xia P."/>
            <person name="Barry K."/>
            <person name="Daum C."/>
            <person name="Lipzen A."/>
            <person name="Yoshinaga Y."/>
            <person name="Schmutz J."/>
            <person name="Saski C."/>
            <person name="Vermerris W."/>
            <person name="Kresovich S."/>
        </authorList>
    </citation>
    <scope>NUCLEOTIDE SEQUENCE</scope>
</reference>
<accession>A0A921Q3J6</accession>
<dbReference type="Proteomes" id="UP000807115">
    <property type="component" value="Chromosome 10"/>
</dbReference>
<dbReference type="EMBL" id="CM027689">
    <property type="protein sequence ID" value="KAG0513710.1"/>
    <property type="molecule type" value="Genomic_DNA"/>
</dbReference>
<proteinExistence type="predicted"/>
<name>A0A921Q3J6_SORBI</name>
<protein>
    <submittedName>
        <fullName evidence="1">Uncharacterized protein</fullName>
    </submittedName>
</protein>
<sequence length="91" mass="10229">MMTSPKSGKPVDLMVAWTLLSPSPSDQRPPSQLRRVDPVATWRIRSDPNDDQCRSGKSRVNTIVGLELLIGSGRLEPRTALEERSSLEDWR</sequence>
<comment type="caution">
    <text evidence="1">The sequence shown here is derived from an EMBL/GenBank/DDBJ whole genome shotgun (WGS) entry which is preliminary data.</text>
</comment>
<evidence type="ECO:0000313" key="1">
    <source>
        <dbReference type="EMBL" id="KAG0513710.1"/>
    </source>
</evidence>
<reference evidence="1" key="1">
    <citation type="journal article" date="2019" name="BMC Genomics">
        <title>A new reference genome for Sorghum bicolor reveals high levels of sequence similarity between sweet and grain genotypes: implications for the genetics of sugar metabolism.</title>
        <authorList>
            <person name="Cooper E.A."/>
            <person name="Brenton Z.W."/>
            <person name="Flinn B.S."/>
            <person name="Jenkins J."/>
            <person name="Shu S."/>
            <person name="Flowers D."/>
            <person name="Luo F."/>
            <person name="Wang Y."/>
            <person name="Xia P."/>
            <person name="Barry K."/>
            <person name="Daum C."/>
            <person name="Lipzen A."/>
            <person name="Yoshinaga Y."/>
            <person name="Schmutz J."/>
            <person name="Saski C."/>
            <person name="Vermerris W."/>
            <person name="Kresovich S."/>
        </authorList>
    </citation>
    <scope>NUCLEOTIDE SEQUENCE</scope>
</reference>
<dbReference type="AlphaFoldDB" id="A0A921Q3J6"/>
<gene>
    <name evidence="1" type="ORF">BDA96_10G125800</name>
</gene>